<dbReference type="AlphaFoldDB" id="A0AAV8YEH2"/>
<organism evidence="2 3">
    <name type="scientific">Aromia moschata</name>
    <dbReference type="NCBI Taxonomy" id="1265417"/>
    <lineage>
        <taxon>Eukaryota</taxon>
        <taxon>Metazoa</taxon>
        <taxon>Ecdysozoa</taxon>
        <taxon>Arthropoda</taxon>
        <taxon>Hexapoda</taxon>
        <taxon>Insecta</taxon>
        <taxon>Pterygota</taxon>
        <taxon>Neoptera</taxon>
        <taxon>Endopterygota</taxon>
        <taxon>Coleoptera</taxon>
        <taxon>Polyphaga</taxon>
        <taxon>Cucujiformia</taxon>
        <taxon>Chrysomeloidea</taxon>
        <taxon>Cerambycidae</taxon>
        <taxon>Cerambycinae</taxon>
        <taxon>Callichromatini</taxon>
        <taxon>Aromia</taxon>
    </lineage>
</organism>
<dbReference type="EMBL" id="JAPWTK010000105">
    <property type="protein sequence ID" value="KAJ8950111.1"/>
    <property type="molecule type" value="Genomic_DNA"/>
</dbReference>
<sequence>MEKTLEQRYAVKFCVKLNKTPKDTYDILQEKKPWTPINITNRRTCHPSARIPEHRPRNECSVDQKV</sequence>
<keyword evidence="3" id="KW-1185">Reference proteome</keyword>
<accession>A0AAV8YEH2</accession>
<proteinExistence type="predicted"/>
<evidence type="ECO:0000313" key="3">
    <source>
        <dbReference type="Proteomes" id="UP001162162"/>
    </source>
</evidence>
<gene>
    <name evidence="2" type="ORF">NQ318_017836</name>
</gene>
<protein>
    <submittedName>
        <fullName evidence="2">Uncharacterized protein</fullName>
    </submittedName>
</protein>
<evidence type="ECO:0000256" key="1">
    <source>
        <dbReference type="SAM" id="MobiDB-lite"/>
    </source>
</evidence>
<dbReference type="Proteomes" id="UP001162162">
    <property type="component" value="Unassembled WGS sequence"/>
</dbReference>
<feature type="region of interest" description="Disordered" evidence="1">
    <location>
        <begin position="39"/>
        <end position="66"/>
    </location>
</feature>
<comment type="caution">
    <text evidence="2">The sequence shown here is derived from an EMBL/GenBank/DDBJ whole genome shotgun (WGS) entry which is preliminary data.</text>
</comment>
<name>A0AAV8YEH2_9CUCU</name>
<reference evidence="2" key="1">
    <citation type="journal article" date="2023" name="Insect Mol. Biol.">
        <title>Genome sequencing provides insights into the evolution of gene families encoding plant cell wall-degrading enzymes in longhorned beetles.</title>
        <authorList>
            <person name="Shin N.R."/>
            <person name="Okamura Y."/>
            <person name="Kirsch R."/>
            <person name="Pauchet Y."/>
        </authorList>
    </citation>
    <scope>NUCLEOTIDE SEQUENCE</scope>
    <source>
        <strain evidence="2">AMC_N1</strain>
    </source>
</reference>
<evidence type="ECO:0000313" key="2">
    <source>
        <dbReference type="EMBL" id="KAJ8950111.1"/>
    </source>
</evidence>
<feature type="compositionally biased region" description="Basic and acidic residues" evidence="1">
    <location>
        <begin position="51"/>
        <end position="66"/>
    </location>
</feature>